<evidence type="ECO:0000313" key="2">
    <source>
        <dbReference type="EMBL" id="QFY59444.1"/>
    </source>
</evidence>
<keyword evidence="2" id="KW-0808">Transferase</keyword>
<dbReference type="GO" id="GO:0016740">
    <property type="term" value="F:transferase activity"/>
    <property type="evidence" value="ECO:0007669"/>
    <property type="project" value="UniProtKB-KW"/>
</dbReference>
<dbReference type="InterPro" id="IPR050325">
    <property type="entry name" value="Prot/Nucl_acid_deglycase"/>
</dbReference>
<dbReference type="InterPro" id="IPR029062">
    <property type="entry name" value="Class_I_gatase-like"/>
</dbReference>
<dbReference type="GO" id="GO:0005737">
    <property type="term" value="C:cytoplasm"/>
    <property type="evidence" value="ECO:0007669"/>
    <property type="project" value="TreeGrafter"/>
</dbReference>
<keyword evidence="3" id="KW-1185">Reference proteome</keyword>
<feature type="domain" description="DJ-1/PfpI" evidence="1">
    <location>
        <begin position="3"/>
        <end position="166"/>
    </location>
</feature>
<dbReference type="PANTHER" id="PTHR48094">
    <property type="entry name" value="PROTEIN/NUCLEIC ACID DEGLYCASE DJ-1-RELATED"/>
    <property type="match status" value="1"/>
</dbReference>
<dbReference type="CDD" id="cd03140">
    <property type="entry name" value="GATase1_PfpI_3"/>
    <property type="match status" value="1"/>
</dbReference>
<dbReference type="OrthoDB" id="8030967at2"/>
<protein>
    <submittedName>
        <fullName evidence="2">Glutamine amidotransferase</fullName>
    </submittedName>
</protein>
<dbReference type="Pfam" id="PF01965">
    <property type="entry name" value="DJ-1_PfpI"/>
    <property type="match status" value="1"/>
</dbReference>
<dbReference type="KEGG" id="rgr:FZ934_02725"/>
<accession>A0A5Q0C575</accession>
<dbReference type="PANTHER" id="PTHR48094:SF19">
    <property type="entry name" value="DJ-1_PFPI DOMAIN-CONTAINING PROTEIN"/>
    <property type="match status" value="1"/>
</dbReference>
<proteinExistence type="predicted"/>
<dbReference type="SUPFAM" id="SSF52317">
    <property type="entry name" value="Class I glutamine amidotransferase-like"/>
    <property type="match status" value="1"/>
</dbReference>
<reference evidence="2 3" key="1">
    <citation type="submission" date="2019-08" db="EMBL/GenBank/DDBJ databases">
        <title>Prosopis cineraria nodule microbiome.</title>
        <authorList>
            <person name="Ali R."/>
            <person name="Chaluvadi S.R."/>
            <person name="Wang X."/>
        </authorList>
    </citation>
    <scope>NUCLEOTIDE SEQUENCE [LARGE SCALE GENOMIC DNA]</scope>
    <source>
        <strain evidence="2 3">BG7</strain>
    </source>
</reference>
<dbReference type="Proteomes" id="UP000326881">
    <property type="component" value="Chromosome"/>
</dbReference>
<dbReference type="EMBL" id="CP043498">
    <property type="protein sequence ID" value="QFY59444.1"/>
    <property type="molecule type" value="Genomic_DNA"/>
</dbReference>
<evidence type="ECO:0000313" key="3">
    <source>
        <dbReference type="Proteomes" id="UP000326881"/>
    </source>
</evidence>
<name>A0A5Q0C575_9HYPH</name>
<dbReference type="Gene3D" id="3.40.50.880">
    <property type="match status" value="1"/>
</dbReference>
<sequence length="192" mass="20234">MTRLAILLTEGFADWEVAPLTASARTYFGFDVVTASPDGADVRSMGGMRVTPDISTNNLHAHAFDALVLCGGTIWETDKAPDVADIIEDFMAHGKVVAGICGATLPLASAGVLDRVAHTSNAPDFIAMAPGYTGKSRYRDEPHAVRDGKVITAAGSAPVTFAAEIYRALGHSGDELDQYVLMFGAEHQPKAA</sequence>
<dbReference type="RefSeq" id="WP_153269810.1">
    <property type="nucleotide sequence ID" value="NZ_CP043498.1"/>
</dbReference>
<gene>
    <name evidence="2" type="ORF">FZ934_02725</name>
</gene>
<dbReference type="AlphaFoldDB" id="A0A5Q0C575"/>
<keyword evidence="2" id="KW-0315">Glutamine amidotransferase</keyword>
<evidence type="ECO:0000259" key="1">
    <source>
        <dbReference type="Pfam" id="PF01965"/>
    </source>
</evidence>
<dbReference type="InterPro" id="IPR002818">
    <property type="entry name" value="DJ-1/PfpI"/>
</dbReference>
<organism evidence="2 3">
    <name type="scientific">Rhizobium grahamii</name>
    <dbReference type="NCBI Taxonomy" id="1120045"/>
    <lineage>
        <taxon>Bacteria</taxon>
        <taxon>Pseudomonadati</taxon>
        <taxon>Pseudomonadota</taxon>
        <taxon>Alphaproteobacteria</taxon>
        <taxon>Hyphomicrobiales</taxon>
        <taxon>Rhizobiaceae</taxon>
        <taxon>Rhizobium/Agrobacterium group</taxon>
        <taxon>Rhizobium</taxon>
    </lineage>
</organism>